<evidence type="ECO:0000256" key="1">
    <source>
        <dbReference type="SAM" id="MobiDB-lite"/>
    </source>
</evidence>
<proteinExistence type="predicted"/>
<reference evidence="2 3" key="1">
    <citation type="submission" date="2017-01" db="EMBL/GenBank/DDBJ databases">
        <authorList>
            <consortium name="Urmite Genomes"/>
        </authorList>
    </citation>
    <scope>NUCLEOTIDE SEQUENCE [LARGE SCALE GENOMIC DNA]</scope>
    <source>
        <strain evidence="2 3">AB215</strain>
    </source>
</reference>
<protein>
    <submittedName>
        <fullName evidence="2">Mycobacterium numidiamassiliense ORFan</fullName>
    </submittedName>
</protein>
<organism evidence="2 3">
    <name type="scientific">Mycobacterium numidiamassiliense</name>
    <dbReference type="NCBI Taxonomy" id="1841861"/>
    <lineage>
        <taxon>Bacteria</taxon>
        <taxon>Bacillati</taxon>
        <taxon>Actinomycetota</taxon>
        <taxon>Actinomycetes</taxon>
        <taxon>Mycobacteriales</taxon>
        <taxon>Mycobacteriaceae</taxon>
        <taxon>Mycobacterium</taxon>
    </lineage>
</organism>
<feature type="region of interest" description="Disordered" evidence="1">
    <location>
        <begin position="22"/>
        <end position="54"/>
    </location>
</feature>
<evidence type="ECO:0000313" key="2">
    <source>
        <dbReference type="EMBL" id="SPM43550.1"/>
    </source>
</evidence>
<gene>
    <name evidence="2" type="ORF">MNAB215_5776</name>
</gene>
<dbReference type="Proteomes" id="UP000240424">
    <property type="component" value="Unassembled WGS sequence"/>
</dbReference>
<evidence type="ECO:0000313" key="3">
    <source>
        <dbReference type="Proteomes" id="UP000240424"/>
    </source>
</evidence>
<accession>A0A2U3PIH8</accession>
<dbReference type="AlphaFoldDB" id="A0A2U3PIH8"/>
<dbReference type="EMBL" id="FUEZ01000004">
    <property type="protein sequence ID" value="SPM43550.1"/>
    <property type="molecule type" value="Genomic_DNA"/>
</dbReference>
<keyword evidence="3" id="KW-1185">Reference proteome</keyword>
<sequence length="62" mass="6502">MQNWVNVSRLARMAAGAVERAISGGTPEVASEPGSGDQTETGDKRGHVGGRSRVSHAVLVDW</sequence>
<name>A0A2U3PIH8_9MYCO</name>